<evidence type="ECO:0000256" key="5">
    <source>
        <dbReference type="RuleBase" id="RU361277"/>
    </source>
</evidence>
<dbReference type="GeneID" id="32686304"/>
<keyword evidence="2 5" id="KW-0479">Metal-binding</keyword>
<dbReference type="InterPro" id="IPR036291">
    <property type="entry name" value="NAD(P)-bd_dom_sf"/>
</dbReference>
<evidence type="ECO:0000256" key="3">
    <source>
        <dbReference type="ARBA" id="ARBA00022833"/>
    </source>
</evidence>
<dbReference type="InterPro" id="IPR013149">
    <property type="entry name" value="ADH-like_C"/>
</dbReference>
<name>A0AAD0K402_9ACTN</name>
<feature type="domain" description="Alcohol dehydrogenase-like N-terminal" evidence="7">
    <location>
        <begin position="52"/>
        <end position="168"/>
    </location>
</feature>
<accession>A0AAD0K402</accession>
<dbReference type="PANTHER" id="PTHR43401:SF5">
    <property type="entry name" value="ALCOHOL DEHYDROGENASE-RELATED"/>
    <property type="match status" value="1"/>
</dbReference>
<dbReference type="NCBIfam" id="NF041097">
    <property type="entry name" value="keto_inos_dh_IolM"/>
    <property type="match status" value="1"/>
</dbReference>
<dbReference type="InterPro" id="IPR050129">
    <property type="entry name" value="Zn_alcohol_dh"/>
</dbReference>
<dbReference type="SUPFAM" id="SSF51735">
    <property type="entry name" value="NAD(P)-binding Rossmann-fold domains"/>
    <property type="match status" value="1"/>
</dbReference>
<dbReference type="InterPro" id="IPR053539">
    <property type="entry name" value="Scyllo-inosose_DH"/>
</dbReference>
<evidence type="ECO:0000256" key="1">
    <source>
        <dbReference type="ARBA" id="ARBA00001947"/>
    </source>
</evidence>
<feature type="domain" description="Alcohol dehydrogenase-like C-terminal" evidence="6">
    <location>
        <begin position="217"/>
        <end position="347"/>
    </location>
</feature>
<keyword evidence="3 5" id="KW-0862">Zinc</keyword>
<dbReference type="AlphaFoldDB" id="A0AAD0K402"/>
<comment type="similarity">
    <text evidence="5">Belongs to the zinc-containing alcohol dehydrogenase family.</text>
</comment>
<protein>
    <submittedName>
        <fullName evidence="8">Alcohol dehydrogenase</fullName>
    </submittedName>
</protein>
<dbReference type="InterPro" id="IPR011032">
    <property type="entry name" value="GroES-like_sf"/>
</dbReference>
<evidence type="ECO:0000313" key="8">
    <source>
        <dbReference type="EMBL" id="AWO82321.1"/>
    </source>
</evidence>
<evidence type="ECO:0000313" key="9">
    <source>
        <dbReference type="Proteomes" id="UP000247118"/>
    </source>
</evidence>
<dbReference type="EMBL" id="CP029604">
    <property type="protein sequence ID" value="AWO82321.1"/>
    <property type="molecule type" value="Genomic_DNA"/>
</dbReference>
<gene>
    <name evidence="8" type="ORF">DLJ61_01030</name>
</gene>
<dbReference type="SUPFAM" id="SSF50129">
    <property type="entry name" value="GroES-like"/>
    <property type="match status" value="1"/>
</dbReference>
<dbReference type="GO" id="GO:0008270">
    <property type="term" value="F:zinc ion binding"/>
    <property type="evidence" value="ECO:0007669"/>
    <property type="project" value="InterPro"/>
</dbReference>
<dbReference type="Gene3D" id="3.40.50.720">
    <property type="entry name" value="NAD(P)-binding Rossmann-like Domain"/>
    <property type="match status" value="1"/>
</dbReference>
<evidence type="ECO:0000259" key="7">
    <source>
        <dbReference type="Pfam" id="PF08240"/>
    </source>
</evidence>
<dbReference type="Proteomes" id="UP000247118">
    <property type="component" value="Chromosome"/>
</dbReference>
<organism evidence="8 9">
    <name type="scientific">Gordonia terrae</name>
    <dbReference type="NCBI Taxonomy" id="2055"/>
    <lineage>
        <taxon>Bacteria</taxon>
        <taxon>Bacillati</taxon>
        <taxon>Actinomycetota</taxon>
        <taxon>Actinomycetes</taxon>
        <taxon>Mycobacteriales</taxon>
        <taxon>Gordoniaceae</taxon>
        <taxon>Gordonia</taxon>
    </lineage>
</organism>
<dbReference type="Pfam" id="PF00107">
    <property type="entry name" value="ADH_zinc_N"/>
    <property type="match status" value="1"/>
</dbReference>
<dbReference type="InterPro" id="IPR013154">
    <property type="entry name" value="ADH-like_N"/>
</dbReference>
<dbReference type="GO" id="GO:0016491">
    <property type="term" value="F:oxidoreductase activity"/>
    <property type="evidence" value="ECO:0007669"/>
    <property type="project" value="UniProtKB-KW"/>
</dbReference>
<comment type="cofactor">
    <cofactor evidence="1 5">
        <name>Zn(2+)</name>
        <dbReference type="ChEBI" id="CHEBI:29105"/>
    </cofactor>
</comment>
<dbReference type="Gene3D" id="3.90.180.10">
    <property type="entry name" value="Medium-chain alcohol dehydrogenases, catalytic domain"/>
    <property type="match status" value="1"/>
</dbReference>
<dbReference type="PROSITE" id="PS00059">
    <property type="entry name" value="ADH_ZINC"/>
    <property type="match status" value="1"/>
</dbReference>
<dbReference type="KEGG" id="gta:BCM27_01025"/>
<dbReference type="Pfam" id="PF08240">
    <property type="entry name" value="ADH_N"/>
    <property type="match status" value="1"/>
</dbReference>
<keyword evidence="4" id="KW-0560">Oxidoreductase</keyword>
<dbReference type="InterPro" id="IPR002328">
    <property type="entry name" value="ADH_Zn_CS"/>
</dbReference>
<evidence type="ECO:0000256" key="4">
    <source>
        <dbReference type="ARBA" id="ARBA00023002"/>
    </source>
</evidence>
<sequence>MKAVVLEAEWSPRTGVHIPADDAARQWAVNASEAYRNPVMELRTVADPGAPGPTEVILEVGACGLCGTDVHMYETDEDGYVLSPYHLKAPVITGHEFSGKIVAAGSAVSELRVGQLVAAEEIQWCGTCRECRGGFWNQCRNIEDLGITIDGGFAQYVRVDARYCWPLDAVADRYGSEDAALEVGALTEPTSVAYEGMFTRAGGFAPGSAVAIYGLGPIGLASVALAQAAGASQIFAVEPIAERRSLAAEMGATHVIDPLADDAVAAIADATKGNGAAMIIEASGNSKAVMGPIEDTLGIGGKLVVAGMDAKPASINTIKIQLKAGQIYGTVGHSGSWNFPNVIALMASGRISMDKAITRRFPLAGLIDALEETKERGNGKILVKPQT</sequence>
<dbReference type="PANTHER" id="PTHR43401">
    <property type="entry name" value="L-THREONINE 3-DEHYDROGENASE"/>
    <property type="match status" value="1"/>
</dbReference>
<evidence type="ECO:0000259" key="6">
    <source>
        <dbReference type="Pfam" id="PF00107"/>
    </source>
</evidence>
<evidence type="ECO:0000256" key="2">
    <source>
        <dbReference type="ARBA" id="ARBA00022723"/>
    </source>
</evidence>
<proteinExistence type="inferred from homology"/>
<dbReference type="RefSeq" id="WP_004021468.1">
    <property type="nucleotide sequence ID" value="NZ_CABEIC010000002.1"/>
</dbReference>
<reference evidence="8 9" key="1">
    <citation type="submission" date="2018-05" db="EMBL/GenBank/DDBJ databases">
        <title>Complete genome sequence of Gordonia terrae NRRL B-16283.</title>
        <authorList>
            <person name="Garlena R.A."/>
            <person name="Russell D.A."/>
            <person name="Hatfull G.F."/>
        </authorList>
    </citation>
    <scope>NUCLEOTIDE SEQUENCE [LARGE SCALE GENOMIC DNA]</scope>
    <source>
        <strain evidence="8 9">NRRL B-16283</strain>
    </source>
</reference>